<name>A0A8J6AU04_9EUKA</name>
<protein>
    <recommendedName>
        <fullName evidence="4">B30.2/SPRY domain-containing protein</fullName>
    </recommendedName>
</protein>
<evidence type="ECO:0000313" key="3">
    <source>
        <dbReference type="Proteomes" id="UP000717585"/>
    </source>
</evidence>
<organism evidence="2 3">
    <name type="scientific">Carpediemonas membranifera</name>
    <dbReference type="NCBI Taxonomy" id="201153"/>
    <lineage>
        <taxon>Eukaryota</taxon>
        <taxon>Metamonada</taxon>
        <taxon>Carpediemonas-like organisms</taxon>
        <taxon>Carpediemonas</taxon>
    </lineage>
</organism>
<keyword evidence="3" id="KW-1185">Reference proteome</keyword>
<proteinExistence type="predicted"/>
<reference evidence="2" key="1">
    <citation type="submission" date="2021-05" db="EMBL/GenBank/DDBJ databases">
        <title>A free-living protist that lacks canonical eukaryotic 1 DNA replication and segregation systems.</title>
        <authorList>
            <person name="Salas-Leiva D.E."/>
            <person name="Tromer E.C."/>
            <person name="Curtis B.A."/>
            <person name="Jerlstrom-Hultqvist J."/>
            <person name="Kolisko M."/>
            <person name="Yi Z."/>
            <person name="Salas-Leiva J.S."/>
            <person name="Gallot-Lavallee L."/>
            <person name="Kops G.J.P.L."/>
            <person name="Archibald J.M."/>
            <person name="Simpson A.G.B."/>
            <person name="Roger A.J."/>
        </authorList>
    </citation>
    <scope>NUCLEOTIDE SEQUENCE</scope>
    <source>
        <strain evidence="2">BICM</strain>
    </source>
</reference>
<sequence>MNLFWAEEIENAHMKQQSTLMDVRDMESSLFEDRFLVRTAEAIQVEENRYPSAKELTRLYMQRRNAASGDEKVLFRRHRKVSDVLRRLQTLRGQRPECAFLDADGIEVEDPGEPDILPREPPLLYRLLAADDGPAPPEVVPEVHDKNALKAEIKQFGSEKLSVELNGEGGRTTLVTRSRPAIAESKFLEMHAAAWDTHEKGQQTIVLDEALFSRCQHPDMPHFTRESVERFLLFCRHPNIIADTQGLKDDLQKEEQKRKQYAEQLQKELSKRRTRRLAYLQRKKTQELENLDSRVRAAMALEMERIRQKYAAIRQLESATVNRRYDQVLKETKTFFEDESAELSGLVTRVTDVPIAAARRSLESSRQVLQTVFEPTILPTLLLTAEALQAERFREGTIKFLAENYRLHRQSGVFGSCQLISPATVRQFVTSLNDTILSEMANDDSTLIAKPILEREVHYRRCVLEETFQSWPNEKITAAINAPGQPHKDLLLAVLKKRRAPAVAPTGGTHMVAVTGVEVVARHVRTGDAARRRYVTVTASRGRTQRHLEPVYFGALVRKLHQFGTLAIGVSDPADEGKRLMWQQDGILLGDGTRVETGLTFKQGDTVGLSLDPGQRQLTFYLNGQVAEGSITLQQTMPAMSAVTPTCLLYDPTKPGEGPGIDVEFQFDFPMRFPPPGGHFTWDDETSWA</sequence>
<dbReference type="AlphaFoldDB" id="A0A8J6AU04"/>
<keyword evidence="1" id="KW-0175">Coiled coil</keyword>
<dbReference type="InterPro" id="IPR043136">
    <property type="entry name" value="B30.2/SPRY_sf"/>
</dbReference>
<feature type="coiled-coil region" evidence="1">
    <location>
        <begin position="244"/>
        <end position="271"/>
    </location>
</feature>
<evidence type="ECO:0000256" key="1">
    <source>
        <dbReference type="SAM" id="Coils"/>
    </source>
</evidence>
<dbReference type="Gene3D" id="2.60.120.920">
    <property type="match status" value="1"/>
</dbReference>
<dbReference type="Proteomes" id="UP000717585">
    <property type="component" value="Unassembled WGS sequence"/>
</dbReference>
<comment type="caution">
    <text evidence="2">The sequence shown here is derived from an EMBL/GenBank/DDBJ whole genome shotgun (WGS) entry which is preliminary data.</text>
</comment>
<dbReference type="EMBL" id="JAHDYR010000038">
    <property type="protein sequence ID" value="KAG9392405.1"/>
    <property type="molecule type" value="Genomic_DNA"/>
</dbReference>
<evidence type="ECO:0008006" key="4">
    <source>
        <dbReference type="Google" id="ProtNLM"/>
    </source>
</evidence>
<evidence type="ECO:0000313" key="2">
    <source>
        <dbReference type="EMBL" id="KAG9392405.1"/>
    </source>
</evidence>
<gene>
    <name evidence="2" type="ORF">J8273_5395</name>
</gene>
<accession>A0A8J6AU04</accession>